<dbReference type="EMBL" id="CP009820">
    <property type="protein sequence ID" value="ATZ58488.1"/>
    <property type="molecule type" value="Genomic_DNA"/>
</dbReference>
<dbReference type="Pfam" id="PF00172">
    <property type="entry name" value="Zn_clus"/>
    <property type="match status" value="1"/>
</dbReference>
<dbReference type="InterPro" id="IPR050613">
    <property type="entry name" value="Sec_Metabolite_Reg"/>
</dbReference>
<evidence type="ECO:0000256" key="3">
    <source>
        <dbReference type="SAM" id="MobiDB-lite"/>
    </source>
</evidence>
<feature type="compositionally biased region" description="Gly residues" evidence="3">
    <location>
        <begin position="275"/>
        <end position="284"/>
    </location>
</feature>
<keyword evidence="2" id="KW-0539">Nucleus</keyword>
<evidence type="ECO:0000256" key="2">
    <source>
        <dbReference type="ARBA" id="ARBA00023242"/>
    </source>
</evidence>
<sequence length="284" mass="31481">MQKADEASKRTARSRTPTACLQCQKRKQRCSREQPCRHCSRRYPPVECIYTFEGKHRMVPLPSPNRLSVPDETSASFSTDPKASTGQLSSPPPCQSYSSTVSNHAYHQTSEQNSERGNMSYIPTFDITSSDPFGSKPPYQEVSSGAISNSVTGAYPDPEMEPNELEFRPVPQVPTNKPNEIPFYDYMNGPHLETESWIHPPDLTPNPGMVNFQNFDQSYFDPASMQTTSSPPFDVDRSSAFHQTFGDNGMSNSDNAPGVSFSPGMPGRQNQDYGTAGGYSGPYY</sequence>
<name>A0A384K6P8_BOTFB</name>
<comment type="subcellular location">
    <subcellularLocation>
        <location evidence="1">Nucleus</location>
    </subcellularLocation>
</comment>
<feature type="compositionally biased region" description="Polar residues" evidence="3">
    <location>
        <begin position="240"/>
        <end position="255"/>
    </location>
</feature>
<dbReference type="VEuPathDB" id="FungiDB:Bcin16g02570"/>
<dbReference type="AlphaFoldDB" id="A0A384K6P8"/>
<dbReference type="KEGG" id="bfu:BCIN_16g02570"/>
<accession>A0A384K6P8</accession>
<feature type="domain" description="Zn(2)-C6 fungal-type" evidence="4">
    <location>
        <begin position="19"/>
        <end position="50"/>
    </location>
</feature>
<proteinExistence type="predicted"/>
<dbReference type="GO" id="GO:0008270">
    <property type="term" value="F:zinc ion binding"/>
    <property type="evidence" value="ECO:0007669"/>
    <property type="project" value="InterPro"/>
</dbReference>
<dbReference type="PANTHER" id="PTHR31001">
    <property type="entry name" value="UNCHARACTERIZED TRANSCRIPTIONAL REGULATORY PROTEIN"/>
    <property type="match status" value="1"/>
</dbReference>
<dbReference type="InterPro" id="IPR036864">
    <property type="entry name" value="Zn2-C6_fun-type_DNA-bd_sf"/>
</dbReference>
<dbReference type="GeneID" id="5431024"/>
<feature type="compositionally biased region" description="Polar residues" evidence="3">
    <location>
        <begin position="71"/>
        <end position="117"/>
    </location>
</feature>
<dbReference type="InterPro" id="IPR001138">
    <property type="entry name" value="Zn2Cys6_DnaBD"/>
</dbReference>
<dbReference type="CDD" id="cd00067">
    <property type="entry name" value="GAL4"/>
    <property type="match status" value="1"/>
</dbReference>
<dbReference type="GO" id="GO:0000981">
    <property type="term" value="F:DNA-binding transcription factor activity, RNA polymerase II-specific"/>
    <property type="evidence" value="ECO:0007669"/>
    <property type="project" value="InterPro"/>
</dbReference>
<keyword evidence="6" id="KW-1185">Reference proteome</keyword>
<feature type="region of interest" description="Disordered" evidence="3">
    <location>
        <begin position="57"/>
        <end position="144"/>
    </location>
</feature>
<reference evidence="5 6" key="3">
    <citation type="journal article" date="2017" name="Mol. Plant Pathol.">
        <title>A gapless genome sequence of the fungus Botrytis cinerea.</title>
        <authorList>
            <person name="Van Kan J.A."/>
            <person name="Stassen J.H."/>
            <person name="Mosbach A."/>
            <person name="Van Der Lee T.A."/>
            <person name="Faino L."/>
            <person name="Farmer A.D."/>
            <person name="Papasotiriou D.G."/>
            <person name="Zhou S."/>
            <person name="Seidl M.F."/>
            <person name="Cottam E."/>
            <person name="Edel D."/>
            <person name="Hahn M."/>
            <person name="Schwartz D.C."/>
            <person name="Dietrich R.A."/>
            <person name="Widdison S."/>
            <person name="Scalliet G."/>
        </authorList>
    </citation>
    <scope>NUCLEOTIDE SEQUENCE [LARGE SCALE GENOMIC DNA]</scope>
    <source>
        <strain evidence="5 6">B05.10</strain>
    </source>
</reference>
<reference evidence="5 6" key="2">
    <citation type="journal article" date="2012" name="Eukaryot. Cell">
        <title>Genome update of Botrytis cinerea strains B05.10 and T4.</title>
        <authorList>
            <person name="Staats M."/>
            <person name="van Kan J.A."/>
        </authorList>
    </citation>
    <scope>NUCLEOTIDE SEQUENCE [LARGE SCALE GENOMIC DNA]</scope>
    <source>
        <strain evidence="5 6">B05.10</strain>
    </source>
</reference>
<organism evidence="5 6">
    <name type="scientific">Botryotinia fuckeliana (strain B05.10)</name>
    <name type="common">Noble rot fungus</name>
    <name type="synonym">Botrytis cinerea</name>
    <dbReference type="NCBI Taxonomy" id="332648"/>
    <lineage>
        <taxon>Eukaryota</taxon>
        <taxon>Fungi</taxon>
        <taxon>Dikarya</taxon>
        <taxon>Ascomycota</taxon>
        <taxon>Pezizomycotina</taxon>
        <taxon>Leotiomycetes</taxon>
        <taxon>Helotiales</taxon>
        <taxon>Sclerotiniaceae</taxon>
        <taxon>Botrytis</taxon>
    </lineage>
</organism>
<evidence type="ECO:0000313" key="5">
    <source>
        <dbReference type="EMBL" id="ATZ58488.1"/>
    </source>
</evidence>
<dbReference type="SUPFAM" id="SSF57701">
    <property type="entry name" value="Zn2/Cys6 DNA-binding domain"/>
    <property type="match status" value="1"/>
</dbReference>
<gene>
    <name evidence="5" type="ORF">BCIN_16g02570</name>
</gene>
<evidence type="ECO:0000256" key="1">
    <source>
        <dbReference type="ARBA" id="ARBA00004123"/>
    </source>
</evidence>
<dbReference type="Proteomes" id="UP000001798">
    <property type="component" value="Chromosome 16"/>
</dbReference>
<dbReference type="GO" id="GO:0005634">
    <property type="term" value="C:nucleus"/>
    <property type="evidence" value="ECO:0007669"/>
    <property type="project" value="UniProtKB-SubCell"/>
</dbReference>
<dbReference type="SMART" id="SM00066">
    <property type="entry name" value="GAL4"/>
    <property type="match status" value="1"/>
</dbReference>
<dbReference type="OMA" id="ETESWIH"/>
<reference evidence="5 6" key="1">
    <citation type="journal article" date="2011" name="PLoS Genet.">
        <title>Genomic analysis of the necrotrophic fungal pathogens Sclerotinia sclerotiorum and Botrytis cinerea.</title>
        <authorList>
            <person name="Amselem J."/>
            <person name="Cuomo C.A."/>
            <person name="van Kan J.A."/>
            <person name="Viaud M."/>
            <person name="Benito E.P."/>
            <person name="Couloux A."/>
            <person name="Coutinho P.M."/>
            <person name="de Vries R.P."/>
            <person name="Dyer P.S."/>
            <person name="Fillinger S."/>
            <person name="Fournier E."/>
            <person name="Gout L."/>
            <person name="Hahn M."/>
            <person name="Kohn L."/>
            <person name="Lapalu N."/>
            <person name="Plummer K.M."/>
            <person name="Pradier J.M."/>
            <person name="Quevillon E."/>
            <person name="Sharon A."/>
            <person name="Simon A."/>
            <person name="ten Have A."/>
            <person name="Tudzynski B."/>
            <person name="Tudzynski P."/>
            <person name="Wincker P."/>
            <person name="Andrew M."/>
            <person name="Anthouard V."/>
            <person name="Beever R.E."/>
            <person name="Beffa R."/>
            <person name="Benoit I."/>
            <person name="Bouzid O."/>
            <person name="Brault B."/>
            <person name="Chen Z."/>
            <person name="Choquer M."/>
            <person name="Collemare J."/>
            <person name="Cotton P."/>
            <person name="Danchin E.G."/>
            <person name="Da Silva C."/>
            <person name="Gautier A."/>
            <person name="Giraud C."/>
            <person name="Giraud T."/>
            <person name="Gonzalez C."/>
            <person name="Grossetete S."/>
            <person name="Guldener U."/>
            <person name="Henrissat B."/>
            <person name="Howlett B.J."/>
            <person name="Kodira C."/>
            <person name="Kretschmer M."/>
            <person name="Lappartient A."/>
            <person name="Leroch M."/>
            <person name="Levis C."/>
            <person name="Mauceli E."/>
            <person name="Neuveglise C."/>
            <person name="Oeser B."/>
            <person name="Pearson M."/>
            <person name="Poulain J."/>
            <person name="Poussereau N."/>
            <person name="Quesneville H."/>
            <person name="Rascle C."/>
            <person name="Schumacher J."/>
            <person name="Segurens B."/>
            <person name="Sexton A."/>
            <person name="Silva E."/>
            <person name="Sirven C."/>
            <person name="Soanes D.M."/>
            <person name="Talbot N.J."/>
            <person name="Templeton M."/>
            <person name="Yandava C."/>
            <person name="Yarden O."/>
            <person name="Zeng Q."/>
            <person name="Rollins J.A."/>
            <person name="Lebrun M.H."/>
            <person name="Dickman M."/>
        </authorList>
    </citation>
    <scope>NUCLEOTIDE SEQUENCE [LARGE SCALE GENOMIC DNA]</scope>
    <source>
        <strain evidence="5 6">B05.10</strain>
    </source>
</reference>
<dbReference type="RefSeq" id="XP_001550528.1">
    <property type="nucleotide sequence ID" value="XM_001550478.2"/>
</dbReference>
<dbReference type="Gene3D" id="4.10.240.10">
    <property type="entry name" value="Zn(2)-C6 fungal-type DNA-binding domain"/>
    <property type="match status" value="1"/>
</dbReference>
<protein>
    <recommendedName>
        <fullName evidence="4">Zn(2)-C6 fungal-type domain-containing protein</fullName>
    </recommendedName>
</protein>
<feature type="region of interest" description="Disordered" evidence="3">
    <location>
        <begin position="239"/>
        <end position="284"/>
    </location>
</feature>
<evidence type="ECO:0000259" key="4">
    <source>
        <dbReference type="PROSITE" id="PS50048"/>
    </source>
</evidence>
<dbReference type="OrthoDB" id="5344325at2759"/>
<evidence type="ECO:0000313" key="6">
    <source>
        <dbReference type="Proteomes" id="UP000001798"/>
    </source>
</evidence>
<dbReference type="PROSITE" id="PS50048">
    <property type="entry name" value="ZN2_CY6_FUNGAL_2"/>
    <property type="match status" value="1"/>
</dbReference>